<dbReference type="PANTHER" id="PTHR30217">
    <property type="entry name" value="PEPTIDASE U32 FAMILY"/>
    <property type="match status" value="1"/>
</dbReference>
<evidence type="ECO:0000256" key="3">
    <source>
        <dbReference type="ARBA" id="ARBA00038374"/>
    </source>
</evidence>
<evidence type="ECO:0000256" key="2">
    <source>
        <dbReference type="ARBA" id="ARBA00022801"/>
    </source>
</evidence>
<dbReference type="InterPro" id="IPR051454">
    <property type="entry name" value="RNA/ubiquinone_mod_enzymes"/>
</dbReference>
<dbReference type="PANTHER" id="PTHR30217:SF6">
    <property type="entry name" value="TRNA HYDROXYLATION PROTEIN P"/>
    <property type="match status" value="1"/>
</dbReference>
<organism evidence="4">
    <name type="scientific">marine metagenome</name>
    <dbReference type="NCBI Taxonomy" id="408172"/>
    <lineage>
        <taxon>unclassified sequences</taxon>
        <taxon>metagenomes</taxon>
        <taxon>ecological metagenomes</taxon>
    </lineage>
</organism>
<gene>
    <name evidence="4" type="ORF">METZ01_LOCUS7782</name>
</gene>
<evidence type="ECO:0000256" key="1">
    <source>
        <dbReference type="ARBA" id="ARBA00022670"/>
    </source>
</evidence>
<protein>
    <recommendedName>
        <fullName evidence="5">Peptidase family U32 C-terminal domain-containing protein</fullName>
    </recommendedName>
</protein>
<dbReference type="PROSITE" id="PS01276">
    <property type="entry name" value="PEPTIDASE_U32"/>
    <property type="match status" value="1"/>
</dbReference>
<reference evidence="4" key="1">
    <citation type="submission" date="2018-05" db="EMBL/GenBank/DDBJ databases">
        <authorList>
            <person name="Lanie J.A."/>
            <person name="Ng W.-L."/>
            <person name="Kazmierczak K.M."/>
            <person name="Andrzejewski T.M."/>
            <person name="Davidsen T.M."/>
            <person name="Wayne K.J."/>
            <person name="Tettelin H."/>
            <person name="Glass J.I."/>
            <person name="Rusch D."/>
            <person name="Podicherti R."/>
            <person name="Tsui H.-C.T."/>
            <person name="Winkler M.E."/>
        </authorList>
    </citation>
    <scope>NUCLEOTIDE SEQUENCE</scope>
</reference>
<dbReference type="EMBL" id="UINC01000417">
    <property type="protein sequence ID" value="SUZ54928.1"/>
    <property type="molecule type" value="Genomic_DNA"/>
</dbReference>
<dbReference type="Pfam" id="PF01136">
    <property type="entry name" value="Peptidase_U32"/>
    <property type="match status" value="1"/>
</dbReference>
<dbReference type="GO" id="GO:0008233">
    <property type="term" value="F:peptidase activity"/>
    <property type="evidence" value="ECO:0007669"/>
    <property type="project" value="UniProtKB-KW"/>
</dbReference>
<dbReference type="AlphaFoldDB" id="A0A381NM63"/>
<comment type="similarity">
    <text evidence="3">Belongs to the peptidase U32 family.</text>
</comment>
<sequence>MELLAPAGNLDKLKTAVLYGANAVYLAGQKFSLRGASDNFSETELLEGVSFARKNKCKTYVTLNAFLHDHDLKELPEYVKFLEECGVDAVIVSDLGVMTVVQQNSELVVHISTQASCLNVHSAKLWKSLGAKRLVLGREVSLEEAGKIRNEAGIEVELFIHGAMCMAYSGNCTISNYTAGRDSNRGGCVQSCRFSYSAIPDSAVSADESPEHRSSSLMSSKDLRGMDLLPEFIKTGVDSIKVEGRMKSSLYAATTTSAYARALKWCNSTSQQEWPEKLKELSSILEKIPHRGYTEGSLKINADAESIYQGERNSRNSSYEIAGTVMEVEHGKSFTLLTQNSFEQGRTLEVLTFEGKVIKVPTHEMQDISHLPVLKAKPSRLLRFSYPQFGSGSPEVSRSCRIEPLNVVRLQVSADQ</sequence>
<dbReference type="GO" id="GO:0006508">
    <property type="term" value="P:proteolysis"/>
    <property type="evidence" value="ECO:0007669"/>
    <property type="project" value="UniProtKB-KW"/>
</dbReference>
<accession>A0A381NM63</accession>
<evidence type="ECO:0000313" key="4">
    <source>
        <dbReference type="EMBL" id="SUZ54928.1"/>
    </source>
</evidence>
<proteinExistence type="inferred from homology"/>
<keyword evidence="2" id="KW-0378">Hydrolase</keyword>
<dbReference type="InterPro" id="IPR001539">
    <property type="entry name" value="Peptidase_U32"/>
</dbReference>
<keyword evidence="1" id="KW-0645">Protease</keyword>
<name>A0A381NM63_9ZZZZ</name>
<evidence type="ECO:0008006" key="5">
    <source>
        <dbReference type="Google" id="ProtNLM"/>
    </source>
</evidence>